<evidence type="ECO:0000313" key="1">
    <source>
        <dbReference type="EMBL" id="KAG6408075.1"/>
    </source>
</evidence>
<reference evidence="1" key="2">
    <citation type="submission" date="2020-08" db="EMBL/GenBank/DDBJ databases">
        <title>Plant Genome Project.</title>
        <authorList>
            <person name="Zhang R.-G."/>
        </authorList>
    </citation>
    <scope>NUCLEOTIDE SEQUENCE</scope>
    <source>
        <strain evidence="1">Huo1</strain>
        <tissue evidence="1">Leaf</tissue>
    </source>
</reference>
<dbReference type="EMBL" id="PNBA02000011">
    <property type="protein sequence ID" value="KAG6408075.1"/>
    <property type="molecule type" value="Genomic_DNA"/>
</dbReference>
<dbReference type="AlphaFoldDB" id="A0A8X8X5B6"/>
<comment type="caution">
    <text evidence="1">The sequence shown here is derived from an EMBL/GenBank/DDBJ whole genome shotgun (WGS) entry which is preliminary data.</text>
</comment>
<gene>
    <name evidence="1" type="ORF">SASPL_131078</name>
</gene>
<name>A0A8X8X5B6_SALSN</name>
<proteinExistence type="predicted"/>
<evidence type="ECO:0000313" key="2">
    <source>
        <dbReference type="Proteomes" id="UP000298416"/>
    </source>
</evidence>
<keyword evidence="2" id="KW-1185">Reference proteome</keyword>
<sequence>MYDFKPFSEISQFEQVDDSSFFDVIGVITDPGRVIAQSKYRLIEIEISNEKWLGPSRGCLLSPTAGVLQSCCGCSLSLARSSWVWPAGCMIKGHVKFFNLAPVNQEGHRIGGEYDDLHLKSLEDLSCLKIFESDVKLSDLLFGNDLAEVSQKSPDMSTLMNENVNDWCVGGFEFPFGADVEEVSHNAFLTPDLPTATNGKGLEWVAEGCVKRCLDLEFEECDDVCGFQPKKKEKVGDVKLSDLLFGNDLAEVSQKSPDMSTLMNENVNDWCVGGFEFPFGADVEEVSHNAFLTPDLPTATNGKGLEWVAEGCVKRCLDLEFEECDDVCGFQPKKKEKVGGVSQKSPDMSTLMNENVNDWCVGGFEFPFGADVEEVSHNAFLTLDLPTATNGKGLEWVAEGCVKRCLDLEFEECDDVCGFQPKKKEKVGGFEFPFGADVEEVSRNAFLTPDLLTATNGKGLEWVAEGCVKRCLDLEFEECDDVCGFQPKKKEKVGGVNGF</sequence>
<organism evidence="1">
    <name type="scientific">Salvia splendens</name>
    <name type="common">Scarlet sage</name>
    <dbReference type="NCBI Taxonomy" id="180675"/>
    <lineage>
        <taxon>Eukaryota</taxon>
        <taxon>Viridiplantae</taxon>
        <taxon>Streptophyta</taxon>
        <taxon>Embryophyta</taxon>
        <taxon>Tracheophyta</taxon>
        <taxon>Spermatophyta</taxon>
        <taxon>Magnoliopsida</taxon>
        <taxon>eudicotyledons</taxon>
        <taxon>Gunneridae</taxon>
        <taxon>Pentapetalae</taxon>
        <taxon>asterids</taxon>
        <taxon>lamiids</taxon>
        <taxon>Lamiales</taxon>
        <taxon>Lamiaceae</taxon>
        <taxon>Nepetoideae</taxon>
        <taxon>Mentheae</taxon>
        <taxon>Salviinae</taxon>
        <taxon>Salvia</taxon>
        <taxon>Salvia subgen. Calosphace</taxon>
        <taxon>core Calosphace</taxon>
    </lineage>
</organism>
<dbReference type="Proteomes" id="UP000298416">
    <property type="component" value="Unassembled WGS sequence"/>
</dbReference>
<protein>
    <submittedName>
        <fullName evidence="1">Uncharacterized protein</fullName>
    </submittedName>
</protein>
<accession>A0A8X8X5B6</accession>
<reference evidence="1" key="1">
    <citation type="submission" date="2018-01" db="EMBL/GenBank/DDBJ databases">
        <authorList>
            <person name="Mao J.F."/>
        </authorList>
    </citation>
    <scope>NUCLEOTIDE SEQUENCE</scope>
    <source>
        <strain evidence="1">Huo1</strain>
        <tissue evidence="1">Leaf</tissue>
    </source>
</reference>